<dbReference type="Proteomes" id="UP000077412">
    <property type="component" value="Chromosome"/>
</dbReference>
<dbReference type="InterPro" id="IPR013022">
    <property type="entry name" value="Xyl_isomerase-like_TIM-brl"/>
</dbReference>
<dbReference type="STRING" id="255247.ABE41_017270"/>
<dbReference type="AlphaFoldDB" id="A0A1B1Z8G8"/>
<dbReference type="EMBL" id="CP016761">
    <property type="protein sequence ID" value="ANX13763.1"/>
    <property type="molecule type" value="Genomic_DNA"/>
</dbReference>
<evidence type="ECO:0000313" key="3">
    <source>
        <dbReference type="Proteomes" id="UP000077412"/>
    </source>
</evidence>
<accession>A0A1B1Z8G8</accession>
<dbReference type="Pfam" id="PF01261">
    <property type="entry name" value="AP_endonuc_2"/>
    <property type="match status" value="1"/>
</dbReference>
<dbReference type="Gene3D" id="3.20.20.150">
    <property type="entry name" value="Divalent-metal-dependent TIM barrel enzymes"/>
    <property type="match status" value="1"/>
</dbReference>
<protein>
    <submittedName>
        <fullName evidence="2">Xylose isomerase</fullName>
    </submittedName>
</protein>
<proteinExistence type="predicted"/>
<dbReference type="KEGG" id="far:ABE41_017270"/>
<organism evidence="2 3">
    <name type="scientific">Fictibacillus arsenicus</name>
    <dbReference type="NCBI Taxonomy" id="255247"/>
    <lineage>
        <taxon>Bacteria</taxon>
        <taxon>Bacillati</taxon>
        <taxon>Bacillota</taxon>
        <taxon>Bacilli</taxon>
        <taxon>Bacillales</taxon>
        <taxon>Fictibacillaceae</taxon>
        <taxon>Fictibacillus</taxon>
    </lineage>
</organism>
<sequence>MKINFGISTGFAIKRWPDPKEWVSIVKNELELNMIQFSFDQFDPRGRSESVKRYCFLVRNECEKYSIKIHSTFTGLSIYSHNLLYHPLLEGRLDGMDWFEKAFKMTKELGVTATGGPFGGMDIKSFEDIQKRDSAEKAAIESLVLLLQKAKQEHGIKFFYWEQTPVRREGTITIEETKSFIEHVNMLAGKDAAKFALCFDVGHTTNPALNPFDQNPINWIEHLKEQISIIHLQQTDGYLDRHWPFTEEKNKIGKIKPESILDAIQRTGNDHVDLFLEIGHPFEENDKKVLDEIRHSTSFWRKACSQRGIHI</sequence>
<gene>
    <name evidence="2" type="ORF">ABE41_017270</name>
</gene>
<feature type="domain" description="Xylose isomerase-like TIM barrel" evidence="1">
    <location>
        <begin position="55"/>
        <end position="294"/>
    </location>
</feature>
<dbReference type="RefSeq" id="WP_066293048.1">
    <property type="nucleotide sequence ID" value="NZ_CP016761.1"/>
</dbReference>
<dbReference type="InterPro" id="IPR036237">
    <property type="entry name" value="Xyl_isomerase-like_sf"/>
</dbReference>
<dbReference type="SUPFAM" id="SSF51658">
    <property type="entry name" value="Xylose isomerase-like"/>
    <property type="match status" value="1"/>
</dbReference>
<evidence type="ECO:0000313" key="2">
    <source>
        <dbReference type="EMBL" id="ANX13763.1"/>
    </source>
</evidence>
<dbReference type="OrthoDB" id="9807003at2"/>
<evidence type="ECO:0000259" key="1">
    <source>
        <dbReference type="Pfam" id="PF01261"/>
    </source>
</evidence>
<keyword evidence="2" id="KW-0413">Isomerase</keyword>
<reference evidence="2 3" key="1">
    <citation type="submission" date="2016-08" db="EMBL/GenBank/DDBJ databases">
        <title>Complete genome sequence of Fictibacillus arsenicus G25-54, a strain with toxicity to nematodes and a potential arsenic-resistance activity.</title>
        <authorList>
            <person name="Zheng Z."/>
        </authorList>
    </citation>
    <scope>NUCLEOTIDE SEQUENCE [LARGE SCALE GENOMIC DNA]</scope>
    <source>
        <strain evidence="2 3">G25-54</strain>
    </source>
</reference>
<name>A0A1B1Z8G8_9BACL</name>
<keyword evidence="3" id="KW-1185">Reference proteome</keyword>
<dbReference type="GO" id="GO:0016853">
    <property type="term" value="F:isomerase activity"/>
    <property type="evidence" value="ECO:0007669"/>
    <property type="project" value="UniProtKB-KW"/>
</dbReference>